<evidence type="ECO:0000313" key="4">
    <source>
        <dbReference type="EMBL" id="KAJ0402392.1"/>
    </source>
</evidence>
<dbReference type="Proteomes" id="UP001209570">
    <property type="component" value="Unassembled WGS sequence"/>
</dbReference>
<proteinExistence type="predicted"/>
<dbReference type="InterPro" id="IPR001251">
    <property type="entry name" value="CRAL-TRIO_dom"/>
</dbReference>
<feature type="transmembrane region" description="Helical" evidence="2">
    <location>
        <begin position="379"/>
        <end position="401"/>
    </location>
</feature>
<keyword evidence="2" id="KW-0812">Transmembrane</keyword>
<accession>A0AAD5LL73</accession>
<feature type="compositionally biased region" description="Pro residues" evidence="1">
    <location>
        <begin position="772"/>
        <end position="781"/>
    </location>
</feature>
<keyword evidence="2" id="KW-0472">Membrane</keyword>
<dbReference type="PROSITE" id="PS50191">
    <property type="entry name" value="CRAL_TRIO"/>
    <property type="match status" value="1"/>
</dbReference>
<dbReference type="Pfam" id="PF00650">
    <property type="entry name" value="CRAL_TRIO"/>
    <property type="match status" value="1"/>
</dbReference>
<sequence>MDDVLVLRYGQKIRLGAISAYVKDEPSATPSSSQQLGIGYYEKNGRHGILSCVPPLGATLDHLFNEDEYLVLDPSDRRPPGEMVEYGHTVVLVNQHGMVWNNKTGGITGYIGPRPRNIPGEMFVAFRRGNSANLSKSKDKSRSKDKDKDATASQTALDRENSTASTLSSTSSSNLLEPDGAVVRFGDTDVVISVVESNRHSSMFNKHLTNFKKPTSKIVGGYICCDGKGSVMRFTVFPARPKVEQISMMNKLISSYSYGQKIALPMGLLEKQHDTKMGWQHAEIFFKLSNQTTATLPGAMLHEKILAHAVNGGGRTDSEFALPLKNGPGELILKLTGTVPRRALAKLTTGVKAQELSSAAAAAVARAPLQPTPLQKVSALLRIVPVPVFALLYALLTHFLWNSLQPGQNAIKQELIVLVLVLVPAFYLAVKVDHPFSALFHAPARDDECEEGPSTNASLKLIVTEYRFVVPSGEAVQAGMSLAALANGDRSASVPPAKPGTLPAHGNSAAASSENVIVPRRFILAEKGDEEKGRERYLATLAWRQENDLASILSQPWEHFRIIKENYPHYYHKRGKNNEPVYYEKPGKINLKALKAAKLTLKDLMHNYLMVTEFLWQVLEPDDNKKCISVLDVEGIGFSDFAGEAVEYVRNAAAVSGGHYPERCAYIFIINVPSWFNMIWNTVKGMVDEVTRQKVIIVKGKQKILEALSEKIPIENIPEEYGGESVGTSAEEELLFSLMAYLNKEPGAPSTNPVDAYKRAQRLALEGSKPAPSVPATPAAPTPAKKL</sequence>
<feature type="compositionally biased region" description="Basic and acidic residues" evidence="1">
    <location>
        <begin position="136"/>
        <end position="150"/>
    </location>
</feature>
<evidence type="ECO:0000256" key="2">
    <source>
        <dbReference type="SAM" id="Phobius"/>
    </source>
</evidence>
<protein>
    <recommendedName>
        <fullName evidence="3">CRAL-TRIO domain-containing protein</fullName>
    </recommendedName>
</protein>
<dbReference type="PANTHER" id="PTHR45657">
    <property type="entry name" value="CRAL-TRIO DOMAIN-CONTAINING PROTEIN YKL091C-RELATED"/>
    <property type="match status" value="1"/>
</dbReference>
<evidence type="ECO:0000259" key="3">
    <source>
        <dbReference type="PROSITE" id="PS50191"/>
    </source>
</evidence>
<comment type="caution">
    <text evidence="4">The sequence shown here is derived from an EMBL/GenBank/DDBJ whole genome shotgun (WGS) entry which is preliminary data.</text>
</comment>
<evidence type="ECO:0000256" key="1">
    <source>
        <dbReference type="SAM" id="MobiDB-lite"/>
    </source>
</evidence>
<organism evidence="4 5">
    <name type="scientific">Pythium insidiosum</name>
    <name type="common">Pythiosis disease agent</name>
    <dbReference type="NCBI Taxonomy" id="114742"/>
    <lineage>
        <taxon>Eukaryota</taxon>
        <taxon>Sar</taxon>
        <taxon>Stramenopiles</taxon>
        <taxon>Oomycota</taxon>
        <taxon>Peronosporomycetes</taxon>
        <taxon>Pythiales</taxon>
        <taxon>Pythiaceae</taxon>
        <taxon>Pythium</taxon>
    </lineage>
</organism>
<keyword evidence="5" id="KW-1185">Reference proteome</keyword>
<feature type="domain" description="CRAL-TRIO" evidence="3">
    <location>
        <begin position="559"/>
        <end position="729"/>
    </location>
</feature>
<dbReference type="CDD" id="cd00170">
    <property type="entry name" value="SEC14"/>
    <property type="match status" value="1"/>
</dbReference>
<feature type="compositionally biased region" description="Low complexity" evidence="1">
    <location>
        <begin position="162"/>
        <end position="173"/>
    </location>
</feature>
<name>A0AAD5LL73_PYTIN</name>
<dbReference type="EMBL" id="JAKCXM010000103">
    <property type="protein sequence ID" value="KAJ0402392.1"/>
    <property type="molecule type" value="Genomic_DNA"/>
</dbReference>
<feature type="region of interest" description="Disordered" evidence="1">
    <location>
        <begin position="766"/>
        <end position="787"/>
    </location>
</feature>
<dbReference type="SMART" id="SM00516">
    <property type="entry name" value="SEC14"/>
    <property type="match status" value="1"/>
</dbReference>
<keyword evidence="2" id="KW-1133">Transmembrane helix</keyword>
<evidence type="ECO:0000313" key="5">
    <source>
        <dbReference type="Proteomes" id="UP001209570"/>
    </source>
</evidence>
<feature type="transmembrane region" description="Helical" evidence="2">
    <location>
        <begin position="413"/>
        <end position="430"/>
    </location>
</feature>
<dbReference type="InterPro" id="IPR036865">
    <property type="entry name" value="CRAL-TRIO_dom_sf"/>
</dbReference>
<dbReference type="PANTHER" id="PTHR45657:SF61">
    <property type="entry name" value="CRAL-TRIO DOMAIN-CONTAINING PROTEIN"/>
    <property type="match status" value="1"/>
</dbReference>
<dbReference type="InterPro" id="IPR051026">
    <property type="entry name" value="PI/PC_transfer"/>
</dbReference>
<dbReference type="SUPFAM" id="SSF52087">
    <property type="entry name" value="CRAL/TRIO domain"/>
    <property type="match status" value="1"/>
</dbReference>
<dbReference type="AlphaFoldDB" id="A0AAD5LL73"/>
<gene>
    <name evidence="4" type="ORF">P43SY_004101</name>
</gene>
<feature type="region of interest" description="Disordered" evidence="1">
    <location>
        <begin position="132"/>
        <end position="173"/>
    </location>
</feature>
<reference evidence="4" key="1">
    <citation type="submission" date="2021-12" db="EMBL/GenBank/DDBJ databases">
        <title>Prjna785345.</title>
        <authorList>
            <person name="Rujirawat T."/>
            <person name="Krajaejun T."/>
        </authorList>
    </citation>
    <scope>NUCLEOTIDE SEQUENCE</scope>
    <source>
        <strain evidence="4">Pi057C3</strain>
    </source>
</reference>
<dbReference type="Gene3D" id="3.40.525.10">
    <property type="entry name" value="CRAL-TRIO lipid binding domain"/>
    <property type="match status" value="1"/>
</dbReference>